<evidence type="ECO:0000256" key="1">
    <source>
        <dbReference type="SAM" id="Phobius"/>
    </source>
</evidence>
<evidence type="ECO:0000313" key="3">
    <source>
        <dbReference type="Proteomes" id="UP000249526"/>
    </source>
</evidence>
<evidence type="ECO:0008006" key="4">
    <source>
        <dbReference type="Google" id="ProtNLM"/>
    </source>
</evidence>
<protein>
    <recommendedName>
        <fullName evidence="4">Transmembrane protein</fullName>
    </recommendedName>
</protein>
<accession>A0A8G1VLD6</accession>
<gene>
    <name evidence="2" type="ORF">BO85DRAFT_64298</name>
</gene>
<keyword evidence="1" id="KW-1133">Transmembrane helix</keyword>
<keyword evidence="1" id="KW-0812">Transmembrane</keyword>
<sequence length="149" mass="16855">MSWGVFAFFRFIIFLFPNSYFFLIFWDFLNFRLGNRGEFVCMTGAVRSGQVTTHFGMRSEGRNREGISGCCNRRLSFDVLGGRRGSEWDPRPDLGVSLSQDAMEFQIPNHGICSKGLLSRSLSLTFAAGLGVGFMSWSFLFSTLRNFPS</sequence>
<feature type="transmembrane region" description="Helical" evidence="1">
    <location>
        <begin position="124"/>
        <end position="144"/>
    </location>
</feature>
<dbReference type="EMBL" id="KZ825066">
    <property type="protein sequence ID" value="RAH56302.1"/>
    <property type="molecule type" value="Genomic_DNA"/>
</dbReference>
<dbReference type="AlphaFoldDB" id="A0A8G1VLD6"/>
<keyword evidence="1" id="KW-0472">Membrane</keyword>
<name>A0A8G1VLD6_9EURO</name>
<proteinExistence type="predicted"/>
<evidence type="ECO:0000313" key="2">
    <source>
        <dbReference type="EMBL" id="RAH56302.1"/>
    </source>
</evidence>
<keyword evidence="3" id="KW-1185">Reference proteome</keyword>
<dbReference type="GeneID" id="37168956"/>
<feature type="transmembrane region" description="Helical" evidence="1">
    <location>
        <begin position="6"/>
        <end position="26"/>
    </location>
</feature>
<dbReference type="RefSeq" id="XP_025514224.1">
    <property type="nucleotide sequence ID" value="XM_025665554.1"/>
</dbReference>
<organism evidence="2 3">
    <name type="scientific">Aspergillus piperis CBS 112811</name>
    <dbReference type="NCBI Taxonomy" id="1448313"/>
    <lineage>
        <taxon>Eukaryota</taxon>
        <taxon>Fungi</taxon>
        <taxon>Dikarya</taxon>
        <taxon>Ascomycota</taxon>
        <taxon>Pezizomycotina</taxon>
        <taxon>Eurotiomycetes</taxon>
        <taxon>Eurotiomycetidae</taxon>
        <taxon>Eurotiales</taxon>
        <taxon>Aspergillaceae</taxon>
        <taxon>Aspergillus</taxon>
        <taxon>Aspergillus subgen. Circumdati</taxon>
    </lineage>
</organism>
<reference evidence="2 3" key="1">
    <citation type="submission" date="2018-02" db="EMBL/GenBank/DDBJ databases">
        <title>The genomes of Aspergillus section Nigri reveals drivers in fungal speciation.</title>
        <authorList>
            <consortium name="DOE Joint Genome Institute"/>
            <person name="Vesth T.C."/>
            <person name="Nybo J."/>
            <person name="Theobald S."/>
            <person name="Brandl J."/>
            <person name="Frisvad J.C."/>
            <person name="Nielsen K.F."/>
            <person name="Lyhne E.K."/>
            <person name="Kogle M.E."/>
            <person name="Kuo A."/>
            <person name="Riley R."/>
            <person name="Clum A."/>
            <person name="Nolan M."/>
            <person name="Lipzen A."/>
            <person name="Salamov A."/>
            <person name="Henrissat B."/>
            <person name="Wiebenga A."/>
            <person name="De vries R.P."/>
            <person name="Grigoriev I.V."/>
            <person name="Mortensen U.H."/>
            <person name="Andersen M.R."/>
            <person name="Baker S.E."/>
        </authorList>
    </citation>
    <scope>NUCLEOTIDE SEQUENCE [LARGE SCALE GENOMIC DNA]</scope>
    <source>
        <strain evidence="2 3">CBS 112811</strain>
    </source>
</reference>
<dbReference type="Proteomes" id="UP000249526">
    <property type="component" value="Unassembled WGS sequence"/>
</dbReference>